<dbReference type="SMART" id="SM00450">
    <property type="entry name" value="RHOD"/>
    <property type="match status" value="2"/>
</dbReference>
<dbReference type="SUPFAM" id="SSF52821">
    <property type="entry name" value="Rhodanese/Cell cycle control phosphatase"/>
    <property type="match status" value="2"/>
</dbReference>
<sequence length="284" mass="29754">MPTHTLIQASEALTLAAQQPVLWLDARFELAQPQQGAADFACGHVAGAHYIDLEHHLSGPAGAAGRHPLPIAATLAAQLAQWGLGHAMPVLIYDQGAVMYAARAWAMLRWLGHTAVAVVDGGLPALQQAGAPIASGQTRLPETGNFSATTPLLRTVSATKIAQQLGQATAPLLVDARAAERFHGTPHPLDPRCGHIPGAVNRFFKLNLDAEQYFLPATVLHQQWQGCLNGTPPPQVVHYCGSGVSACVNLLAMEHAGLHGSALYVGSWSEWAADAGKPVANGAA</sequence>
<organism evidence="4 5">
    <name type="scientific">Paralysiella testudinis</name>
    <dbReference type="NCBI Taxonomy" id="2809020"/>
    <lineage>
        <taxon>Bacteria</taxon>
        <taxon>Pseudomonadati</taxon>
        <taxon>Pseudomonadota</taxon>
        <taxon>Betaproteobacteria</taxon>
        <taxon>Neisseriales</taxon>
        <taxon>Neisseriaceae</taxon>
        <taxon>Paralysiella</taxon>
    </lineage>
</organism>
<evidence type="ECO:0000256" key="2">
    <source>
        <dbReference type="ARBA" id="ARBA00022737"/>
    </source>
</evidence>
<keyword evidence="2" id="KW-0677">Repeat</keyword>
<dbReference type="Gene3D" id="3.40.250.10">
    <property type="entry name" value="Rhodanese-like domain"/>
    <property type="match status" value="2"/>
</dbReference>
<dbReference type="AlphaFoldDB" id="A0A892ZNZ2"/>
<feature type="domain" description="Rhodanese" evidence="3">
    <location>
        <begin position="17"/>
        <end position="135"/>
    </location>
</feature>
<dbReference type="GO" id="GO:0004792">
    <property type="term" value="F:thiosulfate-cyanide sulfurtransferase activity"/>
    <property type="evidence" value="ECO:0007669"/>
    <property type="project" value="TreeGrafter"/>
</dbReference>
<accession>A0A892ZNZ2</accession>
<evidence type="ECO:0000256" key="1">
    <source>
        <dbReference type="ARBA" id="ARBA00022679"/>
    </source>
</evidence>
<dbReference type="PANTHER" id="PTHR11364:SF27">
    <property type="entry name" value="SULFURTRANSFERASE"/>
    <property type="match status" value="1"/>
</dbReference>
<evidence type="ECO:0000259" key="3">
    <source>
        <dbReference type="PROSITE" id="PS50206"/>
    </source>
</evidence>
<feature type="domain" description="Rhodanese" evidence="3">
    <location>
        <begin position="167"/>
        <end position="280"/>
    </location>
</feature>
<keyword evidence="5" id="KW-1185">Reference proteome</keyword>
<proteinExistence type="predicted"/>
<keyword evidence="1" id="KW-0808">Transferase</keyword>
<dbReference type="EMBL" id="CP069798">
    <property type="protein sequence ID" value="QRQ83344.1"/>
    <property type="molecule type" value="Genomic_DNA"/>
</dbReference>
<dbReference type="InterPro" id="IPR001763">
    <property type="entry name" value="Rhodanese-like_dom"/>
</dbReference>
<dbReference type="CDD" id="cd01449">
    <property type="entry name" value="TST_Repeat_2"/>
    <property type="match status" value="1"/>
</dbReference>
<evidence type="ECO:0000313" key="5">
    <source>
        <dbReference type="Proteomes" id="UP000653156"/>
    </source>
</evidence>
<dbReference type="PANTHER" id="PTHR11364">
    <property type="entry name" value="THIOSULFATE SULFERTANSFERASE"/>
    <property type="match status" value="1"/>
</dbReference>
<dbReference type="InterPro" id="IPR036873">
    <property type="entry name" value="Rhodanese-like_dom_sf"/>
</dbReference>
<protein>
    <submittedName>
        <fullName evidence="4">Sulfurtransferase</fullName>
    </submittedName>
</protein>
<gene>
    <name evidence="4" type="ORF">JQU52_10535</name>
</gene>
<evidence type="ECO:0000313" key="4">
    <source>
        <dbReference type="EMBL" id="QRQ83344.1"/>
    </source>
</evidence>
<dbReference type="KEGG" id="ptes:JQU52_10535"/>
<dbReference type="CDD" id="cd01448">
    <property type="entry name" value="TST_Repeat_1"/>
    <property type="match status" value="1"/>
</dbReference>
<dbReference type="InterPro" id="IPR045078">
    <property type="entry name" value="TST/MPST-like"/>
</dbReference>
<dbReference type="Pfam" id="PF00581">
    <property type="entry name" value="Rhodanese"/>
    <property type="match status" value="2"/>
</dbReference>
<dbReference type="Proteomes" id="UP000653156">
    <property type="component" value="Chromosome"/>
</dbReference>
<reference evidence="4" key="1">
    <citation type="submission" date="2021-02" db="EMBL/GenBank/DDBJ databases">
        <title>Neisseriaceae sp. 26B isolated from the cloaca of a Common Toad-headed Turtle (Mesoclemmys nasuta).</title>
        <authorList>
            <person name="Spergser J."/>
            <person name="Busse H.-J."/>
        </authorList>
    </citation>
    <scope>NUCLEOTIDE SEQUENCE</scope>
    <source>
        <strain evidence="4">26B</strain>
    </source>
</reference>
<name>A0A892ZNZ2_9NEIS</name>
<dbReference type="PROSITE" id="PS50206">
    <property type="entry name" value="RHODANESE_3"/>
    <property type="match status" value="2"/>
</dbReference>